<reference evidence="4" key="1">
    <citation type="submission" date="2023-08" db="EMBL/GenBank/DDBJ databases">
        <authorList>
            <person name="Chen Y."/>
            <person name="Shah S."/>
            <person name="Dougan E. K."/>
            <person name="Thang M."/>
            <person name="Chan C."/>
        </authorList>
    </citation>
    <scope>NUCLEOTIDE SEQUENCE</scope>
</reference>
<accession>A0AA36JB08</accession>
<sequence>MVTEENGNSLSTKEKLDARAKRFGGSASTAVAEGTDIKAARAQRFGTAVADDAKKKEARVERFGTAATSVSGPGEDDKKAKRGQRFGTGSAGASNASVSSANVGASEEEARKRRAERFATALGAAESAERSVGGTVVKGLTADRLEQRKQRFAGMGSLRSEPYETGANGSEDQKKKQRAERFKIK</sequence>
<gene>
    <name evidence="4" type="ORF">EVOR1521_LOCUS25680</name>
</gene>
<evidence type="ECO:0000256" key="1">
    <source>
        <dbReference type="ARBA" id="ARBA00022553"/>
    </source>
</evidence>
<feature type="region of interest" description="Disordered" evidence="2">
    <location>
        <begin position="48"/>
        <end position="114"/>
    </location>
</feature>
<organism evidence="4 5">
    <name type="scientific">Effrenium voratum</name>
    <dbReference type="NCBI Taxonomy" id="2562239"/>
    <lineage>
        <taxon>Eukaryota</taxon>
        <taxon>Sar</taxon>
        <taxon>Alveolata</taxon>
        <taxon>Dinophyceae</taxon>
        <taxon>Suessiales</taxon>
        <taxon>Symbiodiniaceae</taxon>
        <taxon>Effrenium</taxon>
    </lineage>
</organism>
<protein>
    <recommendedName>
        <fullName evidence="3">THO1-MOS11 C-terminal domain-containing protein</fullName>
    </recommendedName>
</protein>
<dbReference type="EMBL" id="CAUJNA010003472">
    <property type="protein sequence ID" value="CAJ1402895.1"/>
    <property type="molecule type" value="Genomic_DNA"/>
</dbReference>
<proteinExistence type="predicted"/>
<feature type="compositionally biased region" description="Basic and acidic residues" evidence="2">
    <location>
        <begin position="171"/>
        <end position="185"/>
    </location>
</feature>
<evidence type="ECO:0000313" key="4">
    <source>
        <dbReference type="EMBL" id="CAJ1402895.1"/>
    </source>
</evidence>
<dbReference type="GO" id="GO:0016973">
    <property type="term" value="P:poly(A)+ mRNA export from nucleus"/>
    <property type="evidence" value="ECO:0007669"/>
    <property type="project" value="TreeGrafter"/>
</dbReference>
<evidence type="ECO:0000313" key="5">
    <source>
        <dbReference type="Proteomes" id="UP001178507"/>
    </source>
</evidence>
<dbReference type="PANTHER" id="PTHR46551">
    <property type="entry name" value="SAP DOMAIN-CONTAINING RIBONUCLEOPROTEIN"/>
    <property type="match status" value="1"/>
</dbReference>
<keyword evidence="1" id="KW-0597">Phosphoprotein</keyword>
<dbReference type="PANTHER" id="PTHR46551:SF1">
    <property type="entry name" value="SAP DOMAIN-CONTAINING RIBONUCLEOPROTEIN"/>
    <property type="match status" value="1"/>
</dbReference>
<comment type="caution">
    <text evidence="4">The sequence shown here is derived from an EMBL/GenBank/DDBJ whole genome shotgun (WGS) entry which is preliminary data.</text>
</comment>
<dbReference type="AlphaFoldDB" id="A0AA36JB08"/>
<dbReference type="InterPro" id="IPR052240">
    <property type="entry name" value="SAP_domain_ribonucleoprotein"/>
</dbReference>
<dbReference type="GO" id="GO:0005634">
    <property type="term" value="C:nucleus"/>
    <property type="evidence" value="ECO:0007669"/>
    <property type="project" value="TreeGrafter"/>
</dbReference>
<keyword evidence="5" id="KW-1185">Reference proteome</keyword>
<feature type="compositionally biased region" description="Basic and acidic residues" evidence="2">
    <location>
        <begin position="51"/>
        <end position="62"/>
    </location>
</feature>
<evidence type="ECO:0000256" key="2">
    <source>
        <dbReference type="SAM" id="MobiDB-lite"/>
    </source>
</evidence>
<feature type="region of interest" description="Disordered" evidence="2">
    <location>
        <begin position="146"/>
        <end position="185"/>
    </location>
</feature>
<evidence type="ECO:0000259" key="3">
    <source>
        <dbReference type="Pfam" id="PF18592"/>
    </source>
</evidence>
<feature type="domain" description="THO1-MOS11 C-terminal" evidence="3">
    <location>
        <begin position="38"/>
        <end position="64"/>
    </location>
</feature>
<feature type="compositionally biased region" description="Low complexity" evidence="2">
    <location>
        <begin position="91"/>
        <end position="105"/>
    </location>
</feature>
<dbReference type="Proteomes" id="UP001178507">
    <property type="component" value="Unassembled WGS sequence"/>
</dbReference>
<dbReference type="Pfam" id="PF18592">
    <property type="entry name" value="Tho1_MOS11_C"/>
    <property type="match status" value="1"/>
</dbReference>
<dbReference type="InterPro" id="IPR040746">
    <property type="entry name" value="THO1_MOS11_C"/>
</dbReference>
<name>A0AA36JB08_9DINO</name>